<dbReference type="InterPro" id="IPR011990">
    <property type="entry name" value="TPR-like_helical_dom_sf"/>
</dbReference>
<name>A0A2T1DGT4_9CYAN</name>
<dbReference type="EMBL" id="PVWG01000009">
    <property type="protein sequence ID" value="PSB19686.1"/>
    <property type="molecule type" value="Genomic_DNA"/>
</dbReference>
<organism evidence="5 6">
    <name type="scientific">Phormidesmis priestleyi ULC007</name>
    <dbReference type="NCBI Taxonomy" id="1920490"/>
    <lineage>
        <taxon>Bacteria</taxon>
        <taxon>Bacillati</taxon>
        <taxon>Cyanobacteriota</taxon>
        <taxon>Cyanophyceae</taxon>
        <taxon>Leptolyngbyales</taxon>
        <taxon>Leptolyngbyaceae</taxon>
        <taxon>Phormidesmis</taxon>
    </lineage>
</organism>
<dbReference type="OrthoDB" id="524158at2"/>
<dbReference type="GO" id="GO:0046813">
    <property type="term" value="P:receptor-mediated virion attachment to host cell"/>
    <property type="evidence" value="ECO:0007669"/>
    <property type="project" value="TreeGrafter"/>
</dbReference>
<keyword evidence="6" id="KW-1185">Reference proteome</keyword>
<sequence>MVPSSNHCVNGNSASISLPLYSLRNQGREAAMNNGKWLDITEYALWAGSGVGSVASIASQQIAFTAAPLSFLLLLNLVNRRRLDQQVQQAAKASLEQLDQRLSKNLTALDRQVQTLPNFLDLARLKKTVLQRNEKAIAQVQQNLSQRLAPLEAHDLGQMQQALSQLRSKSLQLTESVASVTNHLNRAANAHRVESAEVAIAQLQDEIAQLQTQLTELPKTPTQSLPRGLQDQINHLNRRLSALPQPFDATSLRQDVDGLIKVMGDLVSRREMARLMAEVEKIRQQSQTLEQAVVPMRTMNAIVRKQMDTLSSWLSLKNEQGKPLPNLRAPERAVLEELRGTIATLEHRLNGLPSGEDLTKLHAEMQTTVNHRLGKLQQQFSTVQQFTQSLDRQQKNLGDWINRLPQILDTSALQSQMKYLTTRLEWSETTLDSLRTQVEAVVEGQQPPVQANAEYEWVFNHKTESSGSRTLLDDALENAQSRLIVVFPYPDHATLDASLIDKFKAFLDRDGHLDIGWGHLGNLHDSHLPHYIHDKPSAKSAEKHFLHTILSQLTQLKHQYPHQFRFKVLGTDENFLICDRAYGILGVHPVVTTSAVFPEVAVGLRTTNADVIKGLTDRFDNPVLDTHDAGAYYNRAITRHALGDKSGAIADYSEVVKIDPTHAIAYNNRALVRYELGNKEGAISDSNRSLLLNPRSCVTYCNRGVVRLELGDKVGAIEDFTYAIQLEVGCTIAYLQRGLARLKLGNKTGAVEDFSALINLDAQDAIAYFHRGTARSTLGDKTGAIRDFKEAARLFSAQGNQDRYQRSIEAVNKLHKRLVLSGGVA</sequence>
<dbReference type="SMART" id="SM00028">
    <property type="entry name" value="TPR"/>
    <property type="match status" value="5"/>
</dbReference>
<dbReference type="InterPro" id="IPR050498">
    <property type="entry name" value="Ycf3"/>
</dbReference>
<evidence type="ECO:0000256" key="1">
    <source>
        <dbReference type="ARBA" id="ARBA00022737"/>
    </source>
</evidence>
<dbReference type="PROSITE" id="PS50005">
    <property type="entry name" value="TPR"/>
    <property type="match status" value="2"/>
</dbReference>
<dbReference type="InterPro" id="IPR019734">
    <property type="entry name" value="TPR_rpt"/>
</dbReference>
<feature type="coiled-coil region" evidence="4">
    <location>
        <begin position="193"/>
        <end position="220"/>
    </location>
</feature>
<dbReference type="GO" id="GO:0009279">
    <property type="term" value="C:cell outer membrane"/>
    <property type="evidence" value="ECO:0007669"/>
    <property type="project" value="TreeGrafter"/>
</dbReference>
<keyword evidence="4" id="KW-0175">Coiled coil</keyword>
<evidence type="ECO:0000313" key="5">
    <source>
        <dbReference type="EMBL" id="PSB19686.1"/>
    </source>
</evidence>
<keyword evidence="2 3" id="KW-0802">TPR repeat</keyword>
<proteinExistence type="predicted"/>
<dbReference type="RefSeq" id="WP_083582900.1">
    <property type="nucleotide sequence ID" value="NZ_MPPI01000012.1"/>
</dbReference>
<dbReference type="Gene3D" id="1.25.40.10">
    <property type="entry name" value="Tetratricopeptide repeat domain"/>
    <property type="match status" value="2"/>
</dbReference>
<dbReference type="STRING" id="1920490.GCA_001895925_00159"/>
<dbReference type="Proteomes" id="UP000238634">
    <property type="component" value="Unassembled WGS sequence"/>
</dbReference>
<gene>
    <name evidence="5" type="ORF">C7B65_10350</name>
</gene>
<evidence type="ECO:0000256" key="2">
    <source>
        <dbReference type="ARBA" id="ARBA00022803"/>
    </source>
</evidence>
<dbReference type="Pfam" id="PF13432">
    <property type="entry name" value="TPR_16"/>
    <property type="match status" value="1"/>
</dbReference>
<dbReference type="SUPFAM" id="SSF48452">
    <property type="entry name" value="TPR-like"/>
    <property type="match status" value="1"/>
</dbReference>
<evidence type="ECO:0000256" key="3">
    <source>
        <dbReference type="PROSITE-ProRule" id="PRU00339"/>
    </source>
</evidence>
<dbReference type="AlphaFoldDB" id="A0A2T1DGT4"/>
<feature type="repeat" description="TPR" evidence="3">
    <location>
        <begin position="629"/>
        <end position="662"/>
    </location>
</feature>
<evidence type="ECO:0000313" key="6">
    <source>
        <dbReference type="Proteomes" id="UP000238634"/>
    </source>
</evidence>
<comment type="caution">
    <text evidence="5">The sequence shown here is derived from an EMBL/GenBank/DDBJ whole genome shotgun (WGS) entry which is preliminary data.</text>
</comment>
<accession>A0A2T1DGT4</accession>
<dbReference type="PANTHER" id="PTHR44858:SF1">
    <property type="entry name" value="UDP-N-ACETYLGLUCOSAMINE--PEPTIDE N-ACETYLGLUCOSAMINYLTRANSFERASE SPINDLY-RELATED"/>
    <property type="match status" value="1"/>
</dbReference>
<reference evidence="5 6" key="2">
    <citation type="submission" date="2018-03" db="EMBL/GenBank/DDBJ databases">
        <title>The ancient ancestry and fast evolution of plastids.</title>
        <authorList>
            <person name="Moore K.R."/>
            <person name="Magnabosco C."/>
            <person name="Momper L."/>
            <person name="Gold D.A."/>
            <person name="Bosak T."/>
            <person name="Fournier G.P."/>
        </authorList>
    </citation>
    <scope>NUCLEOTIDE SEQUENCE [LARGE SCALE GENOMIC DNA]</scope>
    <source>
        <strain evidence="5 6">ULC007</strain>
    </source>
</reference>
<dbReference type="PANTHER" id="PTHR44858">
    <property type="entry name" value="TETRATRICOPEPTIDE REPEAT PROTEIN 6"/>
    <property type="match status" value="1"/>
</dbReference>
<evidence type="ECO:0000256" key="4">
    <source>
        <dbReference type="SAM" id="Coils"/>
    </source>
</evidence>
<reference evidence="5 6" key="1">
    <citation type="submission" date="2018-02" db="EMBL/GenBank/DDBJ databases">
        <authorList>
            <person name="Cohen D.B."/>
            <person name="Kent A.D."/>
        </authorList>
    </citation>
    <scope>NUCLEOTIDE SEQUENCE [LARGE SCALE GENOMIC DNA]</scope>
    <source>
        <strain evidence="5 6">ULC007</strain>
    </source>
</reference>
<feature type="repeat" description="TPR" evidence="3">
    <location>
        <begin position="731"/>
        <end position="764"/>
    </location>
</feature>
<keyword evidence="1" id="KW-0677">Repeat</keyword>
<protein>
    <submittedName>
        <fullName evidence="5">Tetratricopeptide repeat protein</fullName>
    </submittedName>
</protein>
<dbReference type="Pfam" id="PF13414">
    <property type="entry name" value="TPR_11"/>
    <property type="match status" value="1"/>
</dbReference>